<organism evidence="7">
    <name type="scientific">Picocystis salinarum</name>
    <dbReference type="NCBI Taxonomy" id="88271"/>
    <lineage>
        <taxon>Eukaryota</taxon>
        <taxon>Viridiplantae</taxon>
        <taxon>Chlorophyta</taxon>
        <taxon>Picocystophyceae</taxon>
        <taxon>Picocystales</taxon>
        <taxon>Picocystaceae</taxon>
        <taxon>Picocystis</taxon>
    </lineage>
</organism>
<reference evidence="7" key="1">
    <citation type="submission" date="2021-01" db="EMBL/GenBank/DDBJ databases">
        <authorList>
            <person name="Corre E."/>
            <person name="Pelletier E."/>
            <person name="Niang G."/>
            <person name="Scheremetjew M."/>
            <person name="Finn R."/>
            <person name="Kale V."/>
            <person name="Holt S."/>
            <person name="Cochrane G."/>
            <person name="Meng A."/>
            <person name="Brown T."/>
            <person name="Cohen L."/>
        </authorList>
    </citation>
    <scope>NUCLEOTIDE SEQUENCE</scope>
    <source>
        <strain evidence="7">CCMP1897</strain>
    </source>
</reference>
<dbReference type="GO" id="GO:0005886">
    <property type="term" value="C:plasma membrane"/>
    <property type="evidence" value="ECO:0007669"/>
    <property type="project" value="InterPro"/>
</dbReference>
<dbReference type="PANTHER" id="PTHR34457:SF3">
    <property type="entry name" value="PROTEIN TIC236, CHLOROPLASTIC"/>
    <property type="match status" value="1"/>
</dbReference>
<keyword evidence="4 5" id="KW-0472">Membrane</keyword>
<proteinExistence type="predicted"/>
<feature type="transmembrane region" description="Helical" evidence="5">
    <location>
        <begin position="110"/>
        <end position="130"/>
    </location>
</feature>
<dbReference type="Pfam" id="PF04357">
    <property type="entry name" value="TamB"/>
    <property type="match status" value="1"/>
</dbReference>
<evidence type="ECO:0000256" key="2">
    <source>
        <dbReference type="ARBA" id="ARBA00022692"/>
    </source>
</evidence>
<evidence type="ECO:0000313" key="7">
    <source>
        <dbReference type="EMBL" id="CAE0611879.1"/>
    </source>
</evidence>
<accession>A0A7S3UDZ2</accession>
<evidence type="ECO:0000259" key="6">
    <source>
        <dbReference type="Pfam" id="PF04357"/>
    </source>
</evidence>
<dbReference type="PANTHER" id="PTHR34457">
    <property type="entry name" value="EMBRYO DEFECTIVE 2410"/>
    <property type="match status" value="1"/>
</dbReference>
<protein>
    <recommendedName>
        <fullName evidence="6">Translocation and assembly module TamB C-terminal domain-containing protein</fullName>
    </recommendedName>
</protein>
<dbReference type="EMBL" id="HBIS01006317">
    <property type="protein sequence ID" value="CAE0611879.1"/>
    <property type="molecule type" value="Transcribed_RNA"/>
</dbReference>
<feature type="domain" description="Translocation and assembly module TamB C-terminal" evidence="6">
    <location>
        <begin position="1515"/>
        <end position="1758"/>
    </location>
</feature>
<dbReference type="GO" id="GO:0009306">
    <property type="term" value="P:protein secretion"/>
    <property type="evidence" value="ECO:0007669"/>
    <property type="project" value="InterPro"/>
</dbReference>
<evidence type="ECO:0000256" key="5">
    <source>
        <dbReference type="SAM" id="Phobius"/>
    </source>
</evidence>
<comment type="subcellular location">
    <subcellularLocation>
        <location evidence="1">Membrane</location>
        <topology evidence="1">Single-pass membrane protein</topology>
    </subcellularLocation>
</comment>
<evidence type="ECO:0000256" key="1">
    <source>
        <dbReference type="ARBA" id="ARBA00004167"/>
    </source>
</evidence>
<sequence>MKGSAARFRRGASSCGVGTAVYRTGALRLASRDSQLHRAKELRRNVLRTRSNVGTRRATGSTLVYNAAGPLPLALASIARRVRRSIYLISNNLGRLWSVRQEAAVRALRNFLIAFVTVMLAGTIAAYYWGKPYLNQEILPAVCSSLSSMTGREVNIKEVERLEAAGITGVLPVACLKSISVGPGEFEKSTLKADRIDLMFNPLLSLLRRAIVVSMVVNSPSTQLIQADNFSWLGYPHDTEPSARQLIQMPKVEDRHIKKHKDVSKMFEEEPTLSIVLGALAEIFVSSIQVSVDQIVVRDGTVFAFAHRDTLPRRFQNLQGTVKLGKGYHSLQVEMVAQAFERDPSQTKCTMLHPAAKRNLRKDAPSAPPAESQLPSAEILEASLGPVATTPPGGDLYLRVVGRDIGMQKKSGDLSVTVGGRRLSAPLIDRLLEIPMDISDGQVDGEITMRSFNAETWTFPDIYGKLRCSNGHLHFWDATDDLTDVKMTMLFEGKRMYLHNTKGYYGAIPIHVTGDLDIDPDDGEYRLMLQVPLVEVNDLRETLAVRPLPYPVRGFARGSIQVTGPLEKPIYSGRISAVEDSHGRKSSVRIQRGREIEQSGAVGSYDKVLFRGASCVFTLDTSTSMLDLHSIEAEPLAGGRVSGSGMMWIAPEAEEDERAMSITLMGQDIPVEPILEEYLPDKASLPPSLKLGSANGEGSVKGSLISPTLSAKWHAPLAEASGNVRISREAIQFRSDAPTLGLNATLLTVYPNAELARYATTQEEATSAAQPLIEGCDIHLNIQGADMMSLVGKQDNVNTSVPPAFRLKMYGRTRFKGELTKKPRDTREAGELDACHPVLGTYEGELTLNGVKLNQLSIAPQLKGKLELSTSSLLLRARGRPDESLDIQLCNQTEIAEVDAKHAPIPSKSHKSFTISNETANTTDVPHSTGENVSDPAHRLIKSPQVEGYFGLRRGQLRSGGLVSSSQVKLDIANLQLDDLELASLRGTLDEGLLDLNLETQSGHGHVSFSKPKFSGLQGESFEGNARWTGDVLRVERAILEQERSRYEVSGEYIVPSSAFPGEISQQDRKEKEGSASISSQLLGGRWRWQVFVPAADVEEMLPAIQLLTRAKRSVPGNYLRAKTKFIDGIRSSIGAAADALYVQVEKAAAAAAAEETKRVQNQIETEPEKEGAPARLKRRLSFVGGFGLHEAATRNVHTTPTLQDLRGSWQGTLLSYGGGTGSTAAEFDLQGQEWQWGPYNMENVIASGSYHSMDGLQFKRLQLDMGTASLKVGGSMFGMKQDAQIALSDFPVQLVQPILHSFPKSTGSATGSLDGIERKGSRPDFGDMGGKLFLECTLGGSVKSPECDVEVRLLDGILNGTRMAMARASAAITASQRLSFDAHLRPAEGSGNMHLVGSIPLSNLASAVPQAQSSFQKILSPSRAKPADGSIEIDAAVKDSGMKLLAALVPQLRWMQGSADIALQLRGTLAEPVADGVAHVNKATVSCQWLPRPLTNLVATVRLQKNRLHVEALDGRVGRRGLIRVQGSLPLDAHEVPSVGTEEHDSGLHILARNLEVRVRNVYNGIVDGTIQIDGSVSQPEIGGSVNLSRGIAYLTLGGVPPPNTSEESVAGNNPDARESARIVLSELYSRGKTSSDIAKRDRFPNGITDRKKLKEGAREYPFAMKKISCKALKIKLGPEMRAIYPFVLNFGIAGDLEINGQVDPMEVRPSGSIRLDSGEVNLVATQVKLKRDHPNRAVFIPSQGLDPNLDISFVGADLMAMIQGRASTWQDHVVLTYLGTGAGEETLSPSEAAKIFEGQLAESLLEENGQLAFSSLAASTIENLLPRLETQGQFGKARWRLVSAPSIPGLLSLDPSTDPFRSLANLTLGSEFEVQFGKSLEASVARKLKDSEMATQWTLVYQLHRKLRMRLNSVATDSTQLLFEYSASPSYRDRNQPTFAKGPLNM</sequence>
<gene>
    <name evidence="7" type="ORF">PSAL00342_LOCUS5714</name>
</gene>
<dbReference type="InterPro" id="IPR053022">
    <property type="entry name" value="Chloroplast_translocon_comp"/>
</dbReference>
<evidence type="ECO:0000256" key="3">
    <source>
        <dbReference type="ARBA" id="ARBA00022989"/>
    </source>
</evidence>
<name>A0A7S3UDZ2_9CHLO</name>
<dbReference type="InterPro" id="IPR007452">
    <property type="entry name" value="TamB_C"/>
</dbReference>
<keyword evidence="3 5" id="KW-1133">Transmembrane helix</keyword>
<keyword evidence="2 5" id="KW-0812">Transmembrane</keyword>
<evidence type="ECO:0000256" key="4">
    <source>
        <dbReference type="ARBA" id="ARBA00023136"/>
    </source>
</evidence>